<comment type="subcellular location">
    <subcellularLocation>
        <location evidence="1">Nucleus</location>
    </subcellularLocation>
</comment>
<evidence type="ECO:0000259" key="3">
    <source>
        <dbReference type="PROSITE" id="PS50013"/>
    </source>
</evidence>
<evidence type="ECO:0000313" key="5">
    <source>
        <dbReference type="Proteomes" id="UP001307889"/>
    </source>
</evidence>
<accession>A0ABN7AI82</accession>
<keyword evidence="5" id="KW-1185">Reference proteome</keyword>
<name>A0ABN7AI82_9HEMI</name>
<dbReference type="InterPro" id="IPR016197">
    <property type="entry name" value="Chromo-like_dom_sf"/>
</dbReference>
<sequence>MTVVATSAKEPQQCGGEEEYQVEKVLDRRIENVEFVYPPKWKGYSDDDNTCEPKENLGCPDLIQNYERKRLDEEAA</sequence>
<dbReference type="InterPro" id="IPR000953">
    <property type="entry name" value="Chromo/chromo_shadow_dom"/>
</dbReference>
<protein>
    <submittedName>
        <fullName evidence="4">Heterochromatin protein</fullName>
    </submittedName>
</protein>
<dbReference type="SMART" id="SM00298">
    <property type="entry name" value="CHROMO"/>
    <property type="match status" value="1"/>
</dbReference>
<proteinExistence type="predicted"/>
<keyword evidence="2" id="KW-0539">Nucleus</keyword>
<evidence type="ECO:0000313" key="4">
    <source>
        <dbReference type="EMBL" id="BES91084.1"/>
    </source>
</evidence>
<dbReference type="Gene3D" id="2.40.50.40">
    <property type="match status" value="1"/>
</dbReference>
<dbReference type="Proteomes" id="UP001307889">
    <property type="component" value="Chromosome 2"/>
</dbReference>
<dbReference type="InterPro" id="IPR023780">
    <property type="entry name" value="Chromo_domain"/>
</dbReference>
<gene>
    <name evidence="4" type="ORF">NTJ_03892</name>
</gene>
<dbReference type="EMBL" id="AP028910">
    <property type="protein sequence ID" value="BES91084.1"/>
    <property type="molecule type" value="Genomic_DNA"/>
</dbReference>
<evidence type="ECO:0000256" key="1">
    <source>
        <dbReference type="ARBA" id="ARBA00004123"/>
    </source>
</evidence>
<dbReference type="PROSITE" id="PS50013">
    <property type="entry name" value="CHROMO_2"/>
    <property type="match status" value="1"/>
</dbReference>
<dbReference type="SUPFAM" id="SSF54160">
    <property type="entry name" value="Chromo domain-like"/>
    <property type="match status" value="1"/>
</dbReference>
<evidence type="ECO:0000256" key="2">
    <source>
        <dbReference type="ARBA" id="ARBA00023242"/>
    </source>
</evidence>
<feature type="domain" description="Chromo" evidence="3">
    <location>
        <begin position="20"/>
        <end position="76"/>
    </location>
</feature>
<reference evidence="4 5" key="1">
    <citation type="submission" date="2023-09" db="EMBL/GenBank/DDBJ databases">
        <title>Nesidiocoris tenuis whole genome shotgun sequence.</title>
        <authorList>
            <person name="Shibata T."/>
            <person name="Shimoda M."/>
            <person name="Kobayashi T."/>
            <person name="Uehara T."/>
        </authorList>
    </citation>
    <scope>NUCLEOTIDE SEQUENCE [LARGE SCALE GENOMIC DNA]</scope>
    <source>
        <strain evidence="4 5">Japan</strain>
    </source>
</reference>
<dbReference type="Pfam" id="PF00385">
    <property type="entry name" value="Chromo"/>
    <property type="match status" value="1"/>
</dbReference>
<dbReference type="PANTHER" id="PTHR22812">
    <property type="entry name" value="CHROMOBOX PROTEIN"/>
    <property type="match status" value="1"/>
</dbReference>
<organism evidence="4 5">
    <name type="scientific">Nesidiocoris tenuis</name>
    <dbReference type="NCBI Taxonomy" id="355587"/>
    <lineage>
        <taxon>Eukaryota</taxon>
        <taxon>Metazoa</taxon>
        <taxon>Ecdysozoa</taxon>
        <taxon>Arthropoda</taxon>
        <taxon>Hexapoda</taxon>
        <taxon>Insecta</taxon>
        <taxon>Pterygota</taxon>
        <taxon>Neoptera</taxon>
        <taxon>Paraneoptera</taxon>
        <taxon>Hemiptera</taxon>
        <taxon>Heteroptera</taxon>
        <taxon>Panheteroptera</taxon>
        <taxon>Cimicomorpha</taxon>
        <taxon>Miridae</taxon>
        <taxon>Dicyphina</taxon>
        <taxon>Nesidiocoris</taxon>
    </lineage>
</organism>
<dbReference type="InterPro" id="IPR051219">
    <property type="entry name" value="Heterochromatin_chromo-domain"/>
</dbReference>